<comment type="caution">
    <text evidence="2">The sequence shown here is derived from an EMBL/GenBank/DDBJ whole genome shotgun (WGS) entry which is preliminary data.</text>
</comment>
<dbReference type="RefSeq" id="WP_391937438.1">
    <property type="nucleotide sequence ID" value="NZ_JBIBSM010000024.1"/>
</dbReference>
<organism evidence="2 3">
    <name type="scientific">Streptomyces lateritius</name>
    <dbReference type="NCBI Taxonomy" id="67313"/>
    <lineage>
        <taxon>Bacteria</taxon>
        <taxon>Bacillati</taxon>
        <taxon>Actinomycetota</taxon>
        <taxon>Actinomycetes</taxon>
        <taxon>Kitasatosporales</taxon>
        <taxon>Streptomycetaceae</taxon>
        <taxon>Streptomyces</taxon>
    </lineage>
</organism>
<accession>A0ABW6YMH3</accession>
<dbReference type="Proteomes" id="UP001603013">
    <property type="component" value="Unassembled WGS sequence"/>
</dbReference>
<feature type="region of interest" description="Disordered" evidence="1">
    <location>
        <begin position="36"/>
        <end position="68"/>
    </location>
</feature>
<sequence length="68" mass="7453">MYKGGKLTFLLADHHGTSTTRITNDATQTITRRKTTIFGGPRGTQPDNWIGDKGFVGGTKDPDIKECE</sequence>
<evidence type="ECO:0000313" key="3">
    <source>
        <dbReference type="Proteomes" id="UP001603013"/>
    </source>
</evidence>
<dbReference type="EMBL" id="JBIBSM010000024">
    <property type="protein sequence ID" value="MFF8280637.1"/>
    <property type="molecule type" value="Genomic_DNA"/>
</dbReference>
<evidence type="ECO:0000256" key="1">
    <source>
        <dbReference type="SAM" id="MobiDB-lite"/>
    </source>
</evidence>
<keyword evidence="3" id="KW-1185">Reference proteome</keyword>
<proteinExistence type="predicted"/>
<name>A0ABW6YMH3_9ACTN</name>
<reference evidence="2 3" key="1">
    <citation type="submission" date="2024-10" db="EMBL/GenBank/DDBJ databases">
        <title>The Natural Products Discovery Center: Release of the First 8490 Sequenced Strains for Exploring Actinobacteria Biosynthetic Diversity.</title>
        <authorList>
            <person name="Kalkreuter E."/>
            <person name="Kautsar S.A."/>
            <person name="Yang D."/>
            <person name="Bader C.D."/>
            <person name="Teijaro C.N."/>
            <person name="Fluegel L."/>
            <person name="Davis C.M."/>
            <person name="Simpson J.R."/>
            <person name="Lauterbach L."/>
            <person name="Steele A.D."/>
            <person name="Gui C."/>
            <person name="Meng S."/>
            <person name="Li G."/>
            <person name="Viehrig K."/>
            <person name="Ye F."/>
            <person name="Su P."/>
            <person name="Kiefer A.F."/>
            <person name="Nichols A."/>
            <person name="Cepeda A.J."/>
            <person name="Yan W."/>
            <person name="Fan B."/>
            <person name="Jiang Y."/>
            <person name="Adhikari A."/>
            <person name="Zheng C.-J."/>
            <person name="Schuster L."/>
            <person name="Cowan T.M."/>
            <person name="Smanski M.J."/>
            <person name="Chevrette M.G."/>
            <person name="De Carvalho L.P.S."/>
            <person name="Shen B."/>
        </authorList>
    </citation>
    <scope>NUCLEOTIDE SEQUENCE [LARGE SCALE GENOMIC DNA]</scope>
    <source>
        <strain evidence="2 3">NPDC015755</strain>
    </source>
</reference>
<protein>
    <submittedName>
        <fullName evidence="2">Uncharacterized protein</fullName>
    </submittedName>
</protein>
<gene>
    <name evidence="2" type="ORF">ACF05T_31925</name>
</gene>
<evidence type="ECO:0000313" key="2">
    <source>
        <dbReference type="EMBL" id="MFF8280637.1"/>
    </source>
</evidence>